<feature type="domain" description="PAC" evidence="9">
    <location>
        <begin position="601"/>
        <end position="653"/>
    </location>
</feature>
<feature type="domain" description="PAC" evidence="9">
    <location>
        <begin position="347"/>
        <end position="399"/>
    </location>
</feature>
<feature type="domain" description="PAS" evidence="8">
    <location>
        <begin position="654"/>
        <end position="724"/>
    </location>
</feature>
<dbReference type="InterPro" id="IPR052162">
    <property type="entry name" value="Sensor_kinase/Photoreceptor"/>
</dbReference>
<evidence type="ECO:0000313" key="11">
    <source>
        <dbReference type="Proteomes" id="UP000658258"/>
    </source>
</evidence>
<dbReference type="Gene3D" id="3.30.565.10">
    <property type="entry name" value="Histidine kinase-like ATPase, C-terminal domain"/>
    <property type="match status" value="1"/>
</dbReference>
<comment type="caution">
    <text evidence="10">The sequence shown here is derived from an EMBL/GenBank/DDBJ whole genome shotgun (WGS) entry which is preliminary data.</text>
</comment>
<dbReference type="SMART" id="SM00388">
    <property type="entry name" value="HisKA"/>
    <property type="match status" value="1"/>
</dbReference>
<feature type="domain" description="PAC" evidence="9">
    <location>
        <begin position="728"/>
        <end position="780"/>
    </location>
</feature>
<feature type="domain" description="PAS" evidence="8">
    <location>
        <begin position="400"/>
        <end position="470"/>
    </location>
</feature>
<feature type="domain" description="Histidine kinase" evidence="7">
    <location>
        <begin position="791"/>
        <end position="1008"/>
    </location>
</feature>
<dbReference type="Pfam" id="PF13426">
    <property type="entry name" value="PAS_9"/>
    <property type="match status" value="1"/>
</dbReference>
<dbReference type="InterPro" id="IPR003661">
    <property type="entry name" value="HisK_dim/P_dom"/>
</dbReference>
<dbReference type="Pfam" id="PF02518">
    <property type="entry name" value="HATPase_c"/>
    <property type="match status" value="1"/>
</dbReference>
<feature type="domain" description="PAS" evidence="8">
    <location>
        <begin position="271"/>
        <end position="343"/>
    </location>
</feature>
<dbReference type="InterPro" id="IPR000700">
    <property type="entry name" value="PAS-assoc_C"/>
</dbReference>
<dbReference type="SMART" id="SM00086">
    <property type="entry name" value="PAC"/>
    <property type="match status" value="6"/>
</dbReference>
<dbReference type="EC" id="2.7.13.3" evidence="2"/>
<dbReference type="CDD" id="cd00075">
    <property type="entry name" value="HATPase"/>
    <property type="match status" value="1"/>
</dbReference>
<accession>A0ABQ3I2F8</accession>
<dbReference type="InterPro" id="IPR036890">
    <property type="entry name" value="HATPase_C_sf"/>
</dbReference>
<dbReference type="SUPFAM" id="SSF55874">
    <property type="entry name" value="ATPase domain of HSP90 chaperone/DNA topoisomerase II/histidine kinase"/>
    <property type="match status" value="1"/>
</dbReference>
<dbReference type="InterPro" id="IPR036097">
    <property type="entry name" value="HisK_dim/P_sf"/>
</dbReference>
<protein>
    <recommendedName>
        <fullName evidence="2">histidine kinase</fullName>
        <ecNumber evidence="2">2.7.13.3</ecNumber>
    </recommendedName>
</protein>
<keyword evidence="11" id="KW-1185">Reference proteome</keyword>
<evidence type="ECO:0000259" key="9">
    <source>
        <dbReference type="PROSITE" id="PS50113"/>
    </source>
</evidence>
<feature type="coiled-coil region" evidence="6">
    <location>
        <begin position="254"/>
        <end position="281"/>
    </location>
</feature>
<dbReference type="RefSeq" id="WP_189629200.1">
    <property type="nucleotide sequence ID" value="NZ_BNAG01000001.1"/>
</dbReference>
<dbReference type="InterPro" id="IPR003594">
    <property type="entry name" value="HATPase_dom"/>
</dbReference>
<dbReference type="Proteomes" id="UP000658258">
    <property type="component" value="Unassembled WGS sequence"/>
</dbReference>
<feature type="domain" description="PAC" evidence="9">
    <location>
        <begin position="472"/>
        <end position="526"/>
    </location>
</feature>
<dbReference type="InterPro" id="IPR000014">
    <property type="entry name" value="PAS"/>
</dbReference>
<dbReference type="SMART" id="SM00387">
    <property type="entry name" value="HATPase_c"/>
    <property type="match status" value="1"/>
</dbReference>
<evidence type="ECO:0000256" key="4">
    <source>
        <dbReference type="ARBA" id="ARBA00022679"/>
    </source>
</evidence>
<dbReference type="InterPro" id="IPR035965">
    <property type="entry name" value="PAS-like_dom_sf"/>
</dbReference>
<dbReference type="PROSITE" id="PS50113">
    <property type="entry name" value="PAC"/>
    <property type="match status" value="5"/>
</dbReference>
<gene>
    <name evidence="10" type="ORF">GCM10011340_11230</name>
</gene>
<dbReference type="CDD" id="cd00082">
    <property type="entry name" value="HisKA"/>
    <property type="match status" value="1"/>
</dbReference>
<name>A0ABQ3I2F8_9BACT</name>
<feature type="domain" description="PAC" evidence="9">
    <location>
        <begin position="220"/>
        <end position="270"/>
    </location>
</feature>
<keyword evidence="5" id="KW-0418">Kinase</keyword>
<dbReference type="SUPFAM" id="SSF55785">
    <property type="entry name" value="PYP-like sensor domain (PAS domain)"/>
    <property type="match status" value="6"/>
</dbReference>
<keyword evidence="4" id="KW-0808">Transferase</keyword>
<keyword evidence="6" id="KW-0175">Coiled coil</keyword>
<dbReference type="SUPFAM" id="SSF47384">
    <property type="entry name" value="Homodimeric domain of signal transducing histidine kinase"/>
    <property type="match status" value="1"/>
</dbReference>
<dbReference type="PROSITE" id="PS50109">
    <property type="entry name" value="HIS_KIN"/>
    <property type="match status" value="1"/>
</dbReference>
<dbReference type="NCBIfam" id="TIGR00229">
    <property type="entry name" value="sensory_box"/>
    <property type="match status" value="5"/>
</dbReference>
<comment type="catalytic activity">
    <reaction evidence="1">
        <text>ATP + protein L-histidine = ADP + protein N-phospho-L-histidine.</text>
        <dbReference type="EC" id="2.7.13.3"/>
    </reaction>
</comment>
<dbReference type="Pfam" id="PF00512">
    <property type="entry name" value="HisKA"/>
    <property type="match status" value="1"/>
</dbReference>
<evidence type="ECO:0000259" key="8">
    <source>
        <dbReference type="PROSITE" id="PS50112"/>
    </source>
</evidence>
<organism evidence="10 11">
    <name type="scientific">Roseivirga thermotolerans</name>
    <dbReference type="NCBI Taxonomy" id="1758176"/>
    <lineage>
        <taxon>Bacteria</taxon>
        <taxon>Pseudomonadati</taxon>
        <taxon>Bacteroidota</taxon>
        <taxon>Cytophagia</taxon>
        <taxon>Cytophagales</taxon>
        <taxon>Roseivirgaceae</taxon>
        <taxon>Roseivirga</taxon>
    </lineage>
</organism>
<dbReference type="PRINTS" id="PR00344">
    <property type="entry name" value="BCTRLSENSOR"/>
</dbReference>
<keyword evidence="3" id="KW-0597">Phosphoprotein</keyword>
<evidence type="ECO:0000313" key="10">
    <source>
        <dbReference type="EMBL" id="GHE57878.1"/>
    </source>
</evidence>
<dbReference type="Pfam" id="PF08447">
    <property type="entry name" value="PAS_3"/>
    <property type="match status" value="5"/>
</dbReference>
<dbReference type="EMBL" id="BNAG01000001">
    <property type="protein sequence ID" value="GHE57878.1"/>
    <property type="molecule type" value="Genomic_DNA"/>
</dbReference>
<feature type="domain" description="PAS" evidence="8">
    <location>
        <begin position="148"/>
        <end position="197"/>
    </location>
</feature>
<dbReference type="InterPro" id="IPR005467">
    <property type="entry name" value="His_kinase_dom"/>
</dbReference>
<dbReference type="SMART" id="SM00091">
    <property type="entry name" value="PAS"/>
    <property type="match status" value="6"/>
</dbReference>
<evidence type="ECO:0000256" key="3">
    <source>
        <dbReference type="ARBA" id="ARBA00022553"/>
    </source>
</evidence>
<evidence type="ECO:0000259" key="7">
    <source>
        <dbReference type="PROSITE" id="PS50109"/>
    </source>
</evidence>
<evidence type="ECO:0000256" key="5">
    <source>
        <dbReference type="ARBA" id="ARBA00022777"/>
    </source>
</evidence>
<dbReference type="InterPro" id="IPR001610">
    <property type="entry name" value="PAC"/>
</dbReference>
<dbReference type="PROSITE" id="PS50112">
    <property type="entry name" value="PAS"/>
    <property type="match status" value="5"/>
</dbReference>
<dbReference type="CDD" id="cd00130">
    <property type="entry name" value="PAS"/>
    <property type="match status" value="5"/>
</dbReference>
<sequence>MENILKDVTNELIDVKSRSVELQSVINNLTEAIWSIDLTSEPYEIIYHNNPIERFGNPDELDPPPRTMEEWQQCIHPDDRERVLEEVVNALSSGNASYSYRALRKKDQFRYFRDRISVLYENEKPVRLDGITIDIDHIRRSRLNLELSQQRLKAIVDALPDPVFISTKEDGQVIFANEVLFKVYEMSPIDFLGKKVIQFYQNFEGRKSYIERLQNEGHIQGHELVLRNKKGESFWVSASTMPLDFQNQECFITILQDITDRKNLEKQLQESNERYQLAVEGTNDAIWEYDFHTKKSYLSPQFWEGMGLPPEENPLDDQLIAKYLHEVDRKEFIVVLNQHLEEKKEKLTLEFRLSGAENKIIWALFKAGIIYSDKGVPLRAVGSLSNITSLKEAQTKLRESEAKYKLISENSSDCICLQELNGRFVFVSPSSKDVLGYTPGELASMRLRDIITEEYLHKVSDTMLGVIQGKLKTVSITFQARHKNGSLEWLETVGGAILDDQGEPMFLQTSTRNVTDRVEAQRQLKESEERYKLITENSNDIVTLMDVEGNYVFITPSIKEAMGWEVDEVIGQNTRNFVHPEDLPDIEKGFLETLEKKIKERTMIFRYKHKNGSWRWMKATGGIILDEHQNPIYFRANKIDITDKKLTEERLKAKEEQYKLVSENSADVICLHKLDATFTFVSPSCSRLLGYSVEEKMELTLADLIHPDDYKRAIEVFEETAKNKRKNTITQYRYKKKNGEYFWAGVSMSAVLNSDQETQFVLTSTRDITEIVNVIEKERQLNKLKSSFISMASHEFRTPLTTIQSSNELISMYLENKAEINDNRLVKHVSRIRTELDRLNALLKDVFTLGRLDVGKTQLKKDITSLTGIVRQVILECQVQFKDRKVQLKIEGQERQLLLDSQLISHAISNLINNALKYSGNKKDPEVIIIYEPDSVQLKVKDYGIGIPKKDQASLFESFSRASNVGDIDGTGLGLVIVKQFIEMHGGTISFQSEVHKGTTFTIAIPNV</sequence>
<dbReference type="InterPro" id="IPR004358">
    <property type="entry name" value="Sig_transdc_His_kin-like_C"/>
</dbReference>
<evidence type="ECO:0000256" key="1">
    <source>
        <dbReference type="ARBA" id="ARBA00000085"/>
    </source>
</evidence>
<evidence type="ECO:0000256" key="6">
    <source>
        <dbReference type="SAM" id="Coils"/>
    </source>
</evidence>
<dbReference type="PANTHER" id="PTHR43304">
    <property type="entry name" value="PHYTOCHROME-LIKE PROTEIN CPH1"/>
    <property type="match status" value="1"/>
</dbReference>
<reference evidence="11" key="1">
    <citation type="journal article" date="2019" name="Int. J. Syst. Evol. Microbiol.">
        <title>The Global Catalogue of Microorganisms (GCM) 10K type strain sequencing project: providing services to taxonomists for standard genome sequencing and annotation.</title>
        <authorList>
            <consortium name="The Broad Institute Genomics Platform"/>
            <consortium name="The Broad Institute Genome Sequencing Center for Infectious Disease"/>
            <person name="Wu L."/>
            <person name="Ma J."/>
        </authorList>
    </citation>
    <scope>NUCLEOTIDE SEQUENCE [LARGE SCALE GENOMIC DNA]</scope>
    <source>
        <strain evidence="11">CGMCC 1.15111</strain>
    </source>
</reference>
<dbReference type="Gene3D" id="1.10.287.130">
    <property type="match status" value="1"/>
</dbReference>
<evidence type="ECO:0000256" key="2">
    <source>
        <dbReference type="ARBA" id="ARBA00012438"/>
    </source>
</evidence>
<feature type="domain" description="PAS" evidence="8">
    <location>
        <begin position="527"/>
        <end position="597"/>
    </location>
</feature>
<proteinExistence type="predicted"/>
<dbReference type="Gene3D" id="3.30.450.20">
    <property type="entry name" value="PAS domain"/>
    <property type="match status" value="6"/>
</dbReference>
<dbReference type="PANTHER" id="PTHR43304:SF1">
    <property type="entry name" value="PAC DOMAIN-CONTAINING PROTEIN"/>
    <property type="match status" value="1"/>
</dbReference>
<dbReference type="InterPro" id="IPR013655">
    <property type="entry name" value="PAS_fold_3"/>
</dbReference>